<keyword evidence="2" id="KW-1185">Reference proteome</keyword>
<proteinExistence type="predicted"/>
<name>A0A8J3G4G0_9BACT</name>
<organism evidence="1 2">
    <name type="scientific">Mongoliitalea lutea</name>
    <dbReference type="NCBI Taxonomy" id="849756"/>
    <lineage>
        <taxon>Bacteria</taxon>
        <taxon>Pseudomonadati</taxon>
        <taxon>Bacteroidota</taxon>
        <taxon>Cytophagia</taxon>
        <taxon>Cytophagales</taxon>
        <taxon>Cyclobacteriaceae</taxon>
        <taxon>Mongoliitalea</taxon>
    </lineage>
</organism>
<dbReference type="Proteomes" id="UP000642809">
    <property type="component" value="Unassembled WGS sequence"/>
</dbReference>
<sequence>MDTVMVDPGEDIINLRTGLWNSVINEDLSKLYLYDQQSSELAIVDLNRLVLEKKTPFEQDGPNGTGPYVTWINLVNNERILLANFSEVALFDLQANKLRTYNLNKEPFEGLELSEGSNFYQKAISTHDGNILWGRLGSFQGVEEPFIKADFDSKRIKEIKLPGKELLQDYPLTLKMENMNGVMPSVKSIHKAKDKLILANSAYANLFVVDAQSDSAYQIDYTPKLTAKGKKGGYPSEVDSEQRFREVAEQIHAEINFIAPIWDNQNRRFYRFSFETSPTGIYDGPLFKMPENRPISAVYLSIFDENLNLIGETLTDLTVAPTYAFVKDGVIWIYINIDDELGFVRFSVN</sequence>
<reference evidence="1" key="1">
    <citation type="journal article" date="2014" name="Int. J. Syst. Evol. Microbiol.">
        <title>Complete genome sequence of Corynebacterium casei LMG S-19264T (=DSM 44701T), isolated from a smear-ripened cheese.</title>
        <authorList>
            <consortium name="US DOE Joint Genome Institute (JGI-PGF)"/>
            <person name="Walter F."/>
            <person name="Albersmeier A."/>
            <person name="Kalinowski J."/>
            <person name="Ruckert C."/>
        </authorList>
    </citation>
    <scope>NUCLEOTIDE SEQUENCE</scope>
    <source>
        <strain evidence="1">KCTC 23224</strain>
    </source>
</reference>
<gene>
    <name evidence="1" type="ORF">GCM10008106_08820</name>
</gene>
<dbReference type="Pfam" id="PF13970">
    <property type="entry name" value="DUF4221"/>
    <property type="match status" value="1"/>
</dbReference>
<evidence type="ECO:0000313" key="1">
    <source>
        <dbReference type="EMBL" id="GHB30176.1"/>
    </source>
</evidence>
<dbReference type="InterPro" id="IPR025316">
    <property type="entry name" value="DUF4221"/>
</dbReference>
<accession>A0A8J3G4G0</accession>
<protein>
    <submittedName>
        <fullName evidence="1">Uncharacterized protein</fullName>
    </submittedName>
</protein>
<reference evidence="1" key="2">
    <citation type="submission" date="2020-09" db="EMBL/GenBank/DDBJ databases">
        <authorList>
            <person name="Sun Q."/>
            <person name="Kim S."/>
        </authorList>
    </citation>
    <scope>NUCLEOTIDE SEQUENCE</scope>
    <source>
        <strain evidence="1">KCTC 23224</strain>
    </source>
</reference>
<evidence type="ECO:0000313" key="2">
    <source>
        <dbReference type="Proteomes" id="UP000642809"/>
    </source>
</evidence>
<dbReference type="AlphaFoldDB" id="A0A8J3G4G0"/>
<comment type="caution">
    <text evidence="1">The sequence shown here is derived from an EMBL/GenBank/DDBJ whole genome shotgun (WGS) entry which is preliminary data.</text>
</comment>
<dbReference type="EMBL" id="BMYF01000004">
    <property type="protein sequence ID" value="GHB30176.1"/>
    <property type="molecule type" value="Genomic_DNA"/>
</dbReference>